<dbReference type="GO" id="GO:0008270">
    <property type="term" value="F:zinc ion binding"/>
    <property type="evidence" value="ECO:0007669"/>
    <property type="project" value="InterPro"/>
</dbReference>
<keyword evidence="8" id="KW-0862">Zinc</keyword>
<dbReference type="EMBL" id="KZ989844">
    <property type="protein sequence ID" value="RKP25200.1"/>
    <property type="molecule type" value="Genomic_DNA"/>
</dbReference>
<keyword evidence="9" id="KW-0482">Metalloprotease</keyword>
<dbReference type="PROSITE" id="PS52035">
    <property type="entry name" value="PEPTIDASE_M14"/>
    <property type="match status" value="1"/>
</dbReference>
<dbReference type="SMART" id="SM00631">
    <property type="entry name" value="Zn_pept"/>
    <property type="match status" value="1"/>
</dbReference>
<reference evidence="14" key="1">
    <citation type="journal article" date="2018" name="Nat. Microbiol.">
        <title>Leveraging single-cell genomics to expand the fungal tree of life.</title>
        <authorList>
            <person name="Ahrendt S.R."/>
            <person name="Quandt C.A."/>
            <person name="Ciobanu D."/>
            <person name="Clum A."/>
            <person name="Salamov A."/>
            <person name="Andreopoulos B."/>
            <person name="Cheng J.F."/>
            <person name="Woyke T."/>
            <person name="Pelin A."/>
            <person name="Henrissat B."/>
            <person name="Reynolds N.K."/>
            <person name="Benny G.L."/>
            <person name="Smith M.E."/>
            <person name="James T.Y."/>
            <person name="Grigoriev I.V."/>
        </authorList>
    </citation>
    <scope>NUCLEOTIDE SEQUENCE [LARGE SCALE GENOMIC DNA]</scope>
    <source>
        <strain evidence="14">Benny S71-1</strain>
    </source>
</reference>
<feature type="active site" description="Proton donor/acceptor" evidence="10">
    <location>
        <position position="281"/>
    </location>
</feature>
<proteinExistence type="inferred from homology"/>
<gene>
    <name evidence="13" type="ORF">SYNPS1DRAFT_10169</name>
</gene>
<comment type="similarity">
    <text evidence="2 10">Belongs to the peptidase M14 family.</text>
</comment>
<protein>
    <recommendedName>
        <fullName evidence="12">Peptidase M14 domain-containing protein</fullName>
    </recommendedName>
</protein>
<dbReference type="InterPro" id="IPR000834">
    <property type="entry name" value="Peptidase_M14"/>
</dbReference>
<feature type="region of interest" description="Disordered" evidence="11">
    <location>
        <begin position="150"/>
        <end position="170"/>
    </location>
</feature>
<dbReference type="GO" id="GO:0006508">
    <property type="term" value="P:proteolysis"/>
    <property type="evidence" value="ECO:0007669"/>
    <property type="project" value="UniProtKB-KW"/>
</dbReference>
<feature type="non-terminal residue" evidence="13">
    <location>
        <position position="1"/>
    </location>
</feature>
<keyword evidence="6" id="KW-0732">Signal</keyword>
<evidence type="ECO:0000256" key="9">
    <source>
        <dbReference type="ARBA" id="ARBA00023049"/>
    </source>
</evidence>
<keyword evidence="5" id="KW-0479">Metal-binding</keyword>
<dbReference type="PRINTS" id="PR00765">
    <property type="entry name" value="CRBOXYPTASEA"/>
</dbReference>
<evidence type="ECO:0000313" key="13">
    <source>
        <dbReference type="EMBL" id="RKP25200.1"/>
    </source>
</evidence>
<dbReference type="PANTHER" id="PTHR11705">
    <property type="entry name" value="PROTEASE FAMILY M14 CARBOXYPEPTIDASE A,B"/>
    <property type="match status" value="1"/>
</dbReference>
<evidence type="ECO:0000256" key="10">
    <source>
        <dbReference type="PROSITE-ProRule" id="PRU01379"/>
    </source>
</evidence>
<evidence type="ECO:0000256" key="6">
    <source>
        <dbReference type="ARBA" id="ARBA00022729"/>
    </source>
</evidence>
<feature type="domain" description="Peptidase M14" evidence="12">
    <location>
        <begin position="7"/>
        <end position="311"/>
    </location>
</feature>
<keyword evidence="3" id="KW-0121">Carboxypeptidase</keyword>
<organism evidence="13 14">
    <name type="scientific">Syncephalis pseudoplumigaleata</name>
    <dbReference type="NCBI Taxonomy" id="1712513"/>
    <lineage>
        <taxon>Eukaryota</taxon>
        <taxon>Fungi</taxon>
        <taxon>Fungi incertae sedis</taxon>
        <taxon>Zoopagomycota</taxon>
        <taxon>Zoopagomycotina</taxon>
        <taxon>Zoopagomycetes</taxon>
        <taxon>Zoopagales</taxon>
        <taxon>Piptocephalidaceae</taxon>
        <taxon>Syncephalis</taxon>
    </lineage>
</organism>
<dbReference type="Gene3D" id="3.40.630.10">
    <property type="entry name" value="Zn peptidases"/>
    <property type="match status" value="1"/>
</dbReference>
<dbReference type="PANTHER" id="PTHR11705:SF143">
    <property type="entry name" value="SLL0236 PROTEIN"/>
    <property type="match status" value="1"/>
</dbReference>
<evidence type="ECO:0000256" key="8">
    <source>
        <dbReference type="ARBA" id="ARBA00022833"/>
    </source>
</evidence>
<evidence type="ECO:0000259" key="12">
    <source>
        <dbReference type="PROSITE" id="PS52035"/>
    </source>
</evidence>
<keyword evidence="7" id="KW-0378">Hydrolase</keyword>
<comment type="cofactor">
    <cofactor evidence="1">
        <name>Zn(2+)</name>
        <dbReference type="ChEBI" id="CHEBI:29105"/>
    </cofactor>
</comment>
<dbReference type="Pfam" id="PF00246">
    <property type="entry name" value="Peptidase_M14"/>
    <property type="match status" value="1"/>
</dbReference>
<evidence type="ECO:0000313" key="14">
    <source>
        <dbReference type="Proteomes" id="UP000278143"/>
    </source>
</evidence>
<name>A0A4P9Z1D2_9FUNG</name>
<dbReference type="InterPro" id="IPR057246">
    <property type="entry name" value="CARBOXYPEPT_ZN_1"/>
</dbReference>
<dbReference type="PROSITE" id="PS00132">
    <property type="entry name" value="CARBOXYPEPT_ZN_1"/>
    <property type="match status" value="1"/>
</dbReference>
<dbReference type="GO" id="GO:0004181">
    <property type="term" value="F:metallocarboxypeptidase activity"/>
    <property type="evidence" value="ECO:0007669"/>
    <property type="project" value="InterPro"/>
</dbReference>
<dbReference type="OrthoDB" id="3626597at2759"/>
<evidence type="ECO:0000256" key="4">
    <source>
        <dbReference type="ARBA" id="ARBA00022670"/>
    </source>
</evidence>
<dbReference type="AlphaFoldDB" id="A0A4P9Z1D2"/>
<evidence type="ECO:0000256" key="5">
    <source>
        <dbReference type="ARBA" id="ARBA00022723"/>
    </source>
</evidence>
<accession>A0A4P9Z1D2</accession>
<evidence type="ECO:0000256" key="2">
    <source>
        <dbReference type="ARBA" id="ARBA00005988"/>
    </source>
</evidence>
<feature type="non-terminal residue" evidence="13">
    <location>
        <position position="311"/>
    </location>
</feature>
<dbReference type="SUPFAM" id="SSF53187">
    <property type="entry name" value="Zn-dependent exopeptidases"/>
    <property type="match status" value="1"/>
</dbReference>
<evidence type="ECO:0000256" key="1">
    <source>
        <dbReference type="ARBA" id="ARBA00001947"/>
    </source>
</evidence>
<dbReference type="GO" id="GO:0005615">
    <property type="term" value="C:extracellular space"/>
    <property type="evidence" value="ECO:0007669"/>
    <property type="project" value="TreeGrafter"/>
</dbReference>
<evidence type="ECO:0000256" key="7">
    <source>
        <dbReference type="ARBA" id="ARBA00022801"/>
    </source>
</evidence>
<evidence type="ECO:0000256" key="3">
    <source>
        <dbReference type="ARBA" id="ARBA00022645"/>
    </source>
</evidence>
<evidence type="ECO:0000256" key="11">
    <source>
        <dbReference type="SAM" id="MobiDB-lite"/>
    </source>
</evidence>
<dbReference type="Proteomes" id="UP000278143">
    <property type="component" value="Unassembled WGS sequence"/>
</dbReference>
<dbReference type="FunFam" id="3.40.630.10:FF:000084">
    <property type="entry name" value="Carboxypeptidase B2"/>
    <property type="match status" value="1"/>
</dbReference>
<keyword evidence="4" id="KW-0645">Protease</keyword>
<sequence>SPSWFDSYHEYAELTAWYYDLAKKHPDIVAEPQVIGTTIEKRPLLKLTITGPGDASKRKRIWLEAMQHAREWISAATLQYFVDALVNGYVDGDARVRALLSQVEFVVVPVCNPDGYAYTWQSNRLWRKNREAIQNGRTYGVDINRNWPDHWGGRGSSSSPSAEDYRGPSAGSTREVQALMAAYVQTPNIVSAVDLHSYSQLILRPYGWTRDPAPDETRLAAVGKQLADDIRAQSGKEYTSQKSIDLYMTTGDVTAWWYGEALAQKRKAGVPAPRPYSYCIELRPSNAFGGQGFILPPDQIIPTGKEIYAAL</sequence>
<keyword evidence="14" id="KW-1185">Reference proteome</keyword>